<proteinExistence type="predicted"/>
<reference evidence="1 2" key="1">
    <citation type="submission" date="2020-07" db="EMBL/GenBank/DDBJ databases">
        <title>Novel species isolated from subtropical streams in China.</title>
        <authorList>
            <person name="Lu H."/>
        </authorList>
    </citation>
    <scope>NUCLEOTIDE SEQUENCE [LARGE SCALE GENOMIC DNA]</scope>
    <source>
        <strain evidence="1 2">FT3S</strain>
    </source>
</reference>
<evidence type="ECO:0000313" key="2">
    <source>
        <dbReference type="Proteomes" id="UP000566711"/>
    </source>
</evidence>
<organism evidence="1 2">
    <name type="scientific">Rugamonas fusca</name>
    <dbReference type="NCBI Taxonomy" id="2758568"/>
    <lineage>
        <taxon>Bacteria</taxon>
        <taxon>Pseudomonadati</taxon>
        <taxon>Pseudomonadota</taxon>
        <taxon>Betaproteobacteria</taxon>
        <taxon>Burkholderiales</taxon>
        <taxon>Oxalobacteraceae</taxon>
        <taxon>Telluria group</taxon>
        <taxon>Rugamonas</taxon>
    </lineage>
</organism>
<dbReference type="EMBL" id="JACEZS010000020">
    <property type="protein sequence ID" value="MBA5607723.1"/>
    <property type="molecule type" value="Genomic_DNA"/>
</dbReference>
<gene>
    <name evidence="1" type="ORF">H3H36_20410</name>
</gene>
<dbReference type="Proteomes" id="UP000566711">
    <property type="component" value="Unassembled WGS sequence"/>
</dbReference>
<dbReference type="RefSeq" id="WP_182219917.1">
    <property type="nucleotide sequence ID" value="NZ_JACEZS010000020.1"/>
</dbReference>
<keyword evidence="2" id="KW-1185">Reference proteome</keyword>
<name>A0A7W2EKT0_9BURK</name>
<protein>
    <submittedName>
        <fullName evidence="1">Uncharacterized protein</fullName>
    </submittedName>
</protein>
<dbReference type="AlphaFoldDB" id="A0A7W2EKT0"/>
<accession>A0A7W2EKT0</accession>
<comment type="caution">
    <text evidence="1">The sequence shown here is derived from an EMBL/GenBank/DDBJ whole genome shotgun (WGS) entry which is preliminary data.</text>
</comment>
<sequence length="80" mass="9179">MNLALIHSTACRELLNDGELEDAIRYCVEQGIEPPIPPCAKMSSDYEHCVALAKETLSDYGWWEKRLKVRDARSRRQAET</sequence>
<evidence type="ECO:0000313" key="1">
    <source>
        <dbReference type="EMBL" id="MBA5607723.1"/>
    </source>
</evidence>